<evidence type="ECO:0000259" key="12">
    <source>
        <dbReference type="Pfam" id="PF00408"/>
    </source>
</evidence>
<evidence type="ECO:0000256" key="7">
    <source>
        <dbReference type="ARBA" id="ARBA00022723"/>
    </source>
</evidence>
<proteinExistence type="inferred from homology"/>
<keyword evidence="11" id="KW-1133">Transmembrane helix</keyword>
<comment type="cofactor">
    <cofactor evidence="2">
        <name>Mg(2+)</name>
        <dbReference type="ChEBI" id="CHEBI:18420"/>
    </cofactor>
</comment>
<dbReference type="GO" id="GO:0000287">
    <property type="term" value="F:magnesium ion binding"/>
    <property type="evidence" value="ECO:0007669"/>
    <property type="project" value="InterPro"/>
</dbReference>
<evidence type="ECO:0000256" key="6">
    <source>
        <dbReference type="ARBA" id="ARBA00022553"/>
    </source>
</evidence>
<dbReference type="EMBL" id="QFFI01000013">
    <property type="protein sequence ID" value="PWG63110.1"/>
    <property type="molecule type" value="Genomic_DNA"/>
</dbReference>
<dbReference type="PRINTS" id="PR00509">
    <property type="entry name" value="PGMPMM"/>
</dbReference>
<feature type="domain" description="Alpha-D-phosphohexomutase C-terminal" evidence="12">
    <location>
        <begin position="749"/>
        <end position="825"/>
    </location>
</feature>
<feature type="region of interest" description="Disordered" evidence="10">
    <location>
        <begin position="316"/>
        <end position="383"/>
    </location>
</feature>
<protein>
    <recommendedName>
        <fullName evidence="5">phosphomannomutase</fullName>
        <ecNumber evidence="5">5.4.2.8</ecNumber>
    </recommendedName>
</protein>
<evidence type="ECO:0000259" key="15">
    <source>
        <dbReference type="Pfam" id="PF02880"/>
    </source>
</evidence>
<dbReference type="PANTHER" id="PTHR43771:SF2">
    <property type="entry name" value="PHOSPHOMANNOMUTASE_PHOSPHOGLUCOMUTASE"/>
    <property type="match status" value="1"/>
</dbReference>
<dbReference type="Gene3D" id="3.30.310.50">
    <property type="entry name" value="Alpha-D-phosphohexomutase, C-terminal domain"/>
    <property type="match status" value="1"/>
</dbReference>
<accession>A0A2U2N1Y8</accession>
<dbReference type="SUPFAM" id="SSF55957">
    <property type="entry name" value="Phosphoglucomutase, C-terminal domain"/>
    <property type="match status" value="1"/>
</dbReference>
<dbReference type="RefSeq" id="WP_109678609.1">
    <property type="nucleotide sequence ID" value="NZ_CP086615.1"/>
</dbReference>
<evidence type="ECO:0000256" key="8">
    <source>
        <dbReference type="ARBA" id="ARBA00022842"/>
    </source>
</evidence>
<dbReference type="Gene3D" id="3.40.120.10">
    <property type="entry name" value="Alpha-D-Glucose-1,6-Bisphosphate, subunit A, domain 3"/>
    <property type="match status" value="3"/>
</dbReference>
<evidence type="ECO:0000256" key="1">
    <source>
        <dbReference type="ARBA" id="ARBA00000586"/>
    </source>
</evidence>
<dbReference type="GO" id="GO:0005975">
    <property type="term" value="P:carbohydrate metabolic process"/>
    <property type="evidence" value="ECO:0007669"/>
    <property type="project" value="InterPro"/>
</dbReference>
<feature type="compositionally biased region" description="Basic and acidic residues" evidence="10">
    <location>
        <begin position="354"/>
        <end position="364"/>
    </location>
</feature>
<dbReference type="AlphaFoldDB" id="A0A2U2N1Y8"/>
<dbReference type="InterPro" id="IPR005843">
    <property type="entry name" value="A-D-PHexomutase_C"/>
</dbReference>
<dbReference type="InterPro" id="IPR005841">
    <property type="entry name" value="Alpha-D-phosphohexomutase_SF"/>
</dbReference>
<feature type="transmembrane region" description="Helical" evidence="11">
    <location>
        <begin position="21"/>
        <end position="40"/>
    </location>
</feature>
<dbReference type="EC" id="5.4.2.8" evidence="5"/>
<evidence type="ECO:0000256" key="5">
    <source>
        <dbReference type="ARBA" id="ARBA00012730"/>
    </source>
</evidence>
<reference evidence="16 17" key="1">
    <citation type="submission" date="2018-05" db="EMBL/GenBank/DDBJ databases">
        <title>Spiribacter halobius sp. nov., a moderately halophilic bacterium isolated from marine solar saltern.</title>
        <authorList>
            <person name="Zheng W.-S."/>
            <person name="Lu D.-C."/>
            <person name="Du Z.-J."/>
        </authorList>
    </citation>
    <scope>NUCLEOTIDE SEQUENCE [LARGE SCALE GENOMIC DNA]</scope>
    <source>
        <strain evidence="16 17">E85</strain>
    </source>
</reference>
<evidence type="ECO:0000256" key="2">
    <source>
        <dbReference type="ARBA" id="ARBA00001946"/>
    </source>
</evidence>
<evidence type="ECO:0000259" key="14">
    <source>
        <dbReference type="Pfam" id="PF02879"/>
    </source>
</evidence>
<evidence type="ECO:0000313" key="16">
    <source>
        <dbReference type="EMBL" id="PWG63110.1"/>
    </source>
</evidence>
<keyword evidence="6" id="KW-0597">Phosphoprotein</keyword>
<evidence type="ECO:0000313" key="17">
    <source>
        <dbReference type="Proteomes" id="UP000245474"/>
    </source>
</evidence>
<evidence type="ECO:0000259" key="13">
    <source>
        <dbReference type="Pfam" id="PF02878"/>
    </source>
</evidence>
<evidence type="ECO:0000256" key="11">
    <source>
        <dbReference type="SAM" id="Phobius"/>
    </source>
</evidence>
<dbReference type="SUPFAM" id="SSF53738">
    <property type="entry name" value="Phosphoglucomutase, first 3 domains"/>
    <property type="match status" value="3"/>
</dbReference>
<evidence type="ECO:0000256" key="9">
    <source>
        <dbReference type="ARBA" id="ARBA00023235"/>
    </source>
</evidence>
<evidence type="ECO:0000256" key="3">
    <source>
        <dbReference type="ARBA" id="ARBA00004699"/>
    </source>
</evidence>
<comment type="caution">
    <text evidence="16">The sequence shown here is derived from an EMBL/GenBank/DDBJ whole genome shotgun (WGS) entry which is preliminary data.</text>
</comment>
<dbReference type="InterPro" id="IPR036900">
    <property type="entry name" value="A-D-PHexomutase_C_sf"/>
</dbReference>
<dbReference type="CDD" id="cd03089">
    <property type="entry name" value="PMM_PGM"/>
    <property type="match status" value="1"/>
</dbReference>
<comment type="pathway">
    <text evidence="3">Nucleotide-sugar biosynthesis; GDP-alpha-D-mannose biosynthesis; alpha-D-mannose 1-phosphate from D-fructose 6-phosphate: step 2/2.</text>
</comment>
<dbReference type="InterPro" id="IPR016055">
    <property type="entry name" value="A-D-PHexomutase_a/b/a-I/II/III"/>
</dbReference>
<dbReference type="InterPro" id="IPR016066">
    <property type="entry name" value="A-D-PHexomutase_CS"/>
</dbReference>
<comment type="catalytic activity">
    <reaction evidence="1">
        <text>alpha-D-mannose 1-phosphate = D-mannose 6-phosphate</text>
        <dbReference type="Rhea" id="RHEA:11140"/>
        <dbReference type="ChEBI" id="CHEBI:58409"/>
        <dbReference type="ChEBI" id="CHEBI:58735"/>
        <dbReference type="EC" id="5.4.2.8"/>
    </reaction>
</comment>
<dbReference type="InterPro" id="IPR005845">
    <property type="entry name" value="A-D-PHexomutase_a/b/a-II"/>
</dbReference>
<sequence length="838" mass="88359">MARGNPASPRPRPASSRLAPAFVAGVVALALVAGGIAVLGGETLTRSRADAERREASLLAGRIADHVAERRAALAEIAAAPELQAAAAAGSRSALDTLLGHYERALPGVQRLLYAPAGELSADRGASPPIGYALVELVGRAADTGEDAVEVHLPGTADAHVNLVQPLPAEADAGGVLVLSYDAAALRTALEAPGSAGARLSQGGSAVIELGSLPTDATRASVPGTPWSLQYAREGASGALLGISPVVWAGLSGGALLLLGLGTWVSGRGLARALATDGETVTRLVADAWGDRVQPPYRAALAELDQALQAALAVTREQTRAGSPATADTARPAEPAPGSGLEVSEVSDETLTTDADRGEERPAPEEPGTGQTQSDQETAPVSINPAILRTYDIRGIVGRDLTPETLQLLGRAIGSEAAAHGQETVVVGYDGRESSPELAEALRDGLCATGRRVIDIGRVPTPVMYFATHFLGTHAGVAVTGSHNPPEYNGLKMIVGGRTLWGEAIQALGRRIETGELIDGDGREERRDVFADYLDRIARDVTLHRPLRVVVDCGNGVAGAVAPEVFRALGCEVEELFCEVDGRFPNHHPDPTVPENLDALVSYVRLQQADVGLAFDGDGDRLGVVDNTGHIIWADRQMMLYARDILTRNPGADIIFDVKCSSRLADVITDHAGVPLMWKTGHSLIKEKLRETGAPLAGEMSGHLFFNDRWYGFDDATYAGARLLEILSLDPRSSAEVFGELPEGVSTPELRVDLEEGEPPRVIQQLLADAEGFEDARVTTIDGLRVDFPDGWGLVRSSNTQPCLVLRFEGNDEAALERIKALFRERLEAASPGIKLPI</sequence>
<feature type="domain" description="Alpha-D-phosphohexomutase alpha/beta/alpha" evidence="15">
    <location>
        <begin position="635"/>
        <end position="741"/>
    </location>
</feature>
<dbReference type="InterPro" id="IPR005846">
    <property type="entry name" value="A-D-PHexomutase_a/b/a-III"/>
</dbReference>
<dbReference type="Pfam" id="PF02879">
    <property type="entry name" value="PGM_PMM_II"/>
    <property type="match status" value="1"/>
</dbReference>
<comment type="similarity">
    <text evidence="4">Belongs to the phosphohexose mutase family.</text>
</comment>
<dbReference type="Proteomes" id="UP000245474">
    <property type="component" value="Unassembled WGS sequence"/>
</dbReference>
<dbReference type="GO" id="GO:0004615">
    <property type="term" value="F:phosphomannomutase activity"/>
    <property type="evidence" value="ECO:0007669"/>
    <property type="project" value="UniProtKB-EC"/>
</dbReference>
<keyword evidence="11" id="KW-0472">Membrane</keyword>
<keyword evidence="7" id="KW-0479">Metal-binding</keyword>
<feature type="domain" description="Alpha-D-phosphohexomutase alpha/beta/alpha" evidence="14">
    <location>
        <begin position="532"/>
        <end position="629"/>
    </location>
</feature>
<gene>
    <name evidence="16" type="ORF">DEM34_09670</name>
</gene>
<dbReference type="InterPro" id="IPR005844">
    <property type="entry name" value="A-D-PHexomutase_a/b/a-I"/>
</dbReference>
<name>A0A2U2N1Y8_9GAMM</name>
<feature type="compositionally biased region" description="Polar residues" evidence="10">
    <location>
        <begin position="369"/>
        <end position="381"/>
    </location>
</feature>
<keyword evidence="8" id="KW-0460">Magnesium</keyword>
<dbReference type="Pfam" id="PF00408">
    <property type="entry name" value="PGM_PMM_IV"/>
    <property type="match status" value="1"/>
</dbReference>
<dbReference type="Pfam" id="PF02880">
    <property type="entry name" value="PGM_PMM_III"/>
    <property type="match status" value="1"/>
</dbReference>
<organism evidence="16 17">
    <name type="scientific">Sediminicurvatus halobius</name>
    <dbReference type="NCBI Taxonomy" id="2182432"/>
    <lineage>
        <taxon>Bacteria</taxon>
        <taxon>Pseudomonadati</taxon>
        <taxon>Pseudomonadota</taxon>
        <taxon>Gammaproteobacteria</taxon>
        <taxon>Chromatiales</taxon>
        <taxon>Ectothiorhodospiraceae</taxon>
        <taxon>Sediminicurvatus</taxon>
    </lineage>
</organism>
<evidence type="ECO:0000256" key="4">
    <source>
        <dbReference type="ARBA" id="ARBA00010231"/>
    </source>
</evidence>
<dbReference type="Pfam" id="PF02878">
    <property type="entry name" value="PGM_PMM_I"/>
    <property type="match status" value="1"/>
</dbReference>
<keyword evidence="17" id="KW-1185">Reference proteome</keyword>
<dbReference type="PANTHER" id="PTHR43771">
    <property type="entry name" value="PHOSPHOMANNOMUTASE"/>
    <property type="match status" value="1"/>
</dbReference>
<keyword evidence="11" id="KW-0812">Transmembrane</keyword>
<feature type="domain" description="Alpha-D-phosphohexomutase alpha/beta/alpha" evidence="13">
    <location>
        <begin position="388"/>
        <end position="515"/>
    </location>
</feature>
<dbReference type="PROSITE" id="PS00710">
    <property type="entry name" value="PGM_PMM"/>
    <property type="match status" value="1"/>
</dbReference>
<evidence type="ECO:0000256" key="10">
    <source>
        <dbReference type="SAM" id="MobiDB-lite"/>
    </source>
</evidence>
<keyword evidence="9" id="KW-0413">Isomerase</keyword>